<evidence type="ECO:0000256" key="2">
    <source>
        <dbReference type="ARBA" id="ARBA00022679"/>
    </source>
</evidence>
<proteinExistence type="predicted"/>
<sequence length="376" mass="39671">MRLLSSRDQRIAPRPGAGGLMRTLPQLIGDVARGKEHARDLPEDEAQALFGAWLADDLDAYSQGALWTAYRIKGESMEELLGFVSASEHAMYRVNAPAGPLPIILPSYNGTRREANLLPLLALVLARAGVPVLLHGSHGGAAEDAGLALTDHSPAKGVSSAAILTGLGLPAAGSPQAIHDDLRQRNLAHAPIDVLSPGLARILSLRQRLGVRSSVHTVVKLINPFAGPAMHCAAVTHPPYLERLKAFFGRSRRRALCLRGTEGEPFAHPKRRPALLGCENGACTTLMEKDGQPLLRLPDLPADGGVTATCRFIEEVLNGTLALPGPLFDQAACLLVLSGRSPNLDAAGAVLAAILPAQRPHASSRKSLPPSPGAFP</sequence>
<dbReference type="InterPro" id="IPR035902">
    <property type="entry name" value="Nuc_phospho_transferase"/>
</dbReference>
<feature type="domain" description="Glycosyl transferase family 3 N-terminal" evidence="3">
    <location>
        <begin position="27"/>
        <end position="86"/>
    </location>
</feature>
<organism evidence="4 5">
    <name type="scientific">Acidithiobacillus ferrivorans</name>
    <dbReference type="NCBI Taxonomy" id="160808"/>
    <lineage>
        <taxon>Bacteria</taxon>
        <taxon>Pseudomonadati</taxon>
        <taxon>Pseudomonadota</taxon>
        <taxon>Acidithiobacillia</taxon>
        <taxon>Acidithiobacillales</taxon>
        <taxon>Acidithiobacillaceae</taxon>
        <taxon>Acidithiobacillus</taxon>
    </lineage>
</organism>
<dbReference type="PANTHER" id="PTHR43285">
    <property type="entry name" value="ANTHRANILATE PHOSPHORIBOSYLTRANSFERASE"/>
    <property type="match status" value="1"/>
</dbReference>
<dbReference type="InterPro" id="IPR036320">
    <property type="entry name" value="Glycosyl_Trfase_fam3_N_dom_sf"/>
</dbReference>
<dbReference type="GO" id="GO:0003677">
    <property type="term" value="F:DNA binding"/>
    <property type="evidence" value="ECO:0007669"/>
    <property type="project" value="UniProtKB-KW"/>
</dbReference>
<dbReference type="SUPFAM" id="SSF47648">
    <property type="entry name" value="Nucleoside phosphorylase/phosphoribosyltransferase N-terminal domain"/>
    <property type="match status" value="1"/>
</dbReference>
<dbReference type="Proteomes" id="UP000216779">
    <property type="component" value="Unassembled WGS sequence"/>
</dbReference>
<dbReference type="Pfam" id="PF02885">
    <property type="entry name" value="Glycos_trans_3N"/>
    <property type="match status" value="1"/>
</dbReference>
<name>A0A257SZF0_9PROT</name>
<dbReference type="AlphaFoldDB" id="A0A257SZF0"/>
<keyword evidence="4" id="KW-0238">DNA-binding</keyword>
<dbReference type="GO" id="GO:0005829">
    <property type="term" value="C:cytosol"/>
    <property type="evidence" value="ECO:0007669"/>
    <property type="project" value="TreeGrafter"/>
</dbReference>
<dbReference type="Gene3D" id="3.40.1030.10">
    <property type="entry name" value="Nucleoside phosphorylase/phosphoribosyltransferase catalytic domain"/>
    <property type="match status" value="1"/>
</dbReference>
<evidence type="ECO:0000256" key="1">
    <source>
        <dbReference type="ARBA" id="ARBA00022676"/>
    </source>
</evidence>
<dbReference type="InterPro" id="IPR017459">
    <property type="entry name" value="Glycosyl_Trfase_fam3_N_dom"/>
</dbReference>
<dbReference type="SUPFAM" id="SSF52418">
    <property type="entry name" value="Nucleoside phosphorylase/phosphoribosyltransferase catalytic domain"/>
    <property type="match status" value="1"/>
</dbReference>
<dbReference type="PANTHER" id="PTHR43285:SF4">
    <property type="entry name" value="TRANSFERASE"/>
    <property type="match status" value="1"/>
</dbReference>
<protein>
    <submittedName>
        <fullName evidence="4">DNA-binding protein YbiB</fullName>
    </submittedName>
</protein>
<keyword evidence="2" id="KW-0808">Transferase</keyword>
<evidence type="ECO:0000313" key="5">
    <source>
        <dbReference type="Proteomes" id="UP000216779"/>
    </source>
</evidence>
<dbReference type="InterPro" id="IPR005940">
    <property type="entry name" value="Anthranilate_Pribosyl_Tfrase"/>
</dbReference>
<reference evidence="4 5" key="1">
    <citation type="submission" date="2017-03" db="EMBL/GenBank/DDBJ databases">
        <title>Lifting the veil on microbial sulfur biogeochemistry in mining wastewaters.</title>
        <authorList>
            <person name="Kantor R.S."/>
            <person name="Colenbrander Nelson T."/>
            <person name="Marshall S."/>
            <person name="Bennett D."/>
            <person name="Apte S."/>
            <person name="Camacho D."/>
            <person name="Thomas B.C."/>
            <person name="Warren L.A."/>
            <person name="Banfield J.F."/>
        </authorList>
    </citation>
    <scope>NUCLEOTIDE SEQUENCE [LARGE SCALE GENOMIC DNA]</scope>
    <source>
        <strain evidence="4">21-59-9</strain>
    </source>
</reference>
<dbReference type="NCBIfam" id="NF006005">
    <property type="entry name" value="PRK08136.1"/>
    <property type="match status" value="1"/>
</dbReference>
<dbReference type="EMBL" id="NCBC01000328">
    <property type="protein sequence ID" value="OYV78673.1"/>
    <property type="molecule type" value="Genomic_DNA"/>
</dbReference>
<keyword evidence="1" id="KW-0328">Glycosyltransferase</keyword>
<accession>A0A257SZF0</accession>
<comment type="caution">
    <text evidence="4">The sequence shown here is derived from an EMBL/GenBank/DDBJ whole genome shotgun (WGS) entry which is preliminary data.</text>
</comment>
<evidence type="ECO:0000259" key="3">
    <source>
        <dbReference type="Pfam" id="PF02885"/>
    </source>
</evidence>
<dbReference type="GO" id="GO:0004048">
    <property type="term" value="F:anthranilate phosphoribosyltransferase activity"/>
    <property type="evidence" value="ECO:0007669"/>
    <property type="project" value="InterPro"/>
</dbReference>
<evidence type="ECO:0000313" key="4">
    <source>
        <dbReference type="EMBL" id="OYV78673.1"/>
    </source>
</evidence>
<gene>
    <name evidence="4" type="ORF">B7Z70_08925</name>
</gene>
<dbReference type="GO" id="GO:0000162">
    <property type="term" value="P:L-tryptophan biosynthetic process"/>
    <property type="evidence" value="ECO:0007669"/>
    <property type="project" value="InterPro"/>
</dbReference>
<dbReference type="Gene3D" id="1.20.970.10">
    <property type="entry name" value="Transferase, Pyrimidine Nucleoside Phosphorylase, Chain C"/>
    <property type="match status" value="1"/>
</dbReference>